<comment type="caution">
    <text evidence="1">The sequence shown here is derived from an EMBL/GenBank/DDBJ whole genome shotgun (WGS) entry which is preliminary data.</text>
</comment>
<proteinExistence type="predicted"/>
<evidence type="ECO:0000313" key="1">
    <source>
        <dbReference type="EMBL" id="RCX31138.1"/>
    </source>
</evidence>
<dbReference type="RefSeq" id="WP_245937236.1">
    <property type="nucleotide sequence ID" value="NZ_QPJY01000003.1"/>
</dbReference>
<dbReference type="InterPro" id="IPR017748">
    <property type="entry name" value="TagF"/>
</dbReference>
<keyword evidence="2" id="KW-1185">Reference proteome</keyword>
<dbReference type="NCBIfam" id="TIGR03373">
    <property type="entry name" value="VI_minor_4"/>
    <property type="match status" value="1"/>
</dbReference>
<sequence>MPGTTVTPAATGFHGKVPSHGDFVTRRLPRCFIDPWDGWLQDGITRSREQLVPGWLDIYLTSPLWRFVLSPGICGEQGWAGLLMPSVDRVGRYFPLTLAAPLPANGNPLQLIDNGGHWFARAESLLLSALEDGFDLAAFDREVEALGLPAGAGAEAPPNPPAQSARHPAWHIPLPQPEAIRGGTPDLARQLLQSFFFAYSLWWTSGSDRVDSSLLICQGLPPVEGFSALLGGDWSRWGWQTRNLAADTATAP</sequence>
<accession>A0A369CD62</accession>
<dbReference type="AlphaFoldDB" id="A0A369CD62"/>
<name>A0A369CD62_9GAMM</name>
<dbReference type="Proteomes" id="UP000252707">
    <property type="component" value="Unassembled WGS sequence"/>
</dbReference>
<gene>
    <name evidence="1" type="ORF">DFQ59_103102</name>
</gene>
<dbReference type="Pfam" id="PF09867">
    <property type="entry name" value="TagF_N"/>
    <property type="match status" value="1"/>
</dbReference>
<dbReference type="EMBL" id="QPJY01000003">
    <property type="protein sequence ID" value="RCX31138.1"/>
    <property type="molecule type" value="Genomic_DNA"/>
</dbReference>
<protein>
    <submittedName>
        <fullName evidence="1">Type VI secretion system protein ImpM</fullName>
    </submittedName>
</protein>
<dbReference type="InterPro" id="IPR038225">
    <property type="entry name" value="TagF_sf"/>
</dbReference>
<evidence type="ECO:0000313" key="2">
    <source>
        <dbReference type="Proteomes" id="UP000252707"/>
    </source>
</evidence>
<organism evidence="1 2">
    <name type="scientific">Thioalbus denitrificans</name>
    <dbReference type="NCBI Taxonomy" id="547122"/>
    <lineage>
        <taxon>Bacteria</taxon>
        <taxon>Pseudomonadati</taxon>
        <taxon>Pseudomonadota</taxon>
        <taxon>Gammaproteobacteria</taxon>
        <taxon>Chromatiales</taxon>
        <taxon>Ectothiorhodospiraceae</taxon>
        <taxon>Thioalbus</taxon>
    </lineage>
</organism>
<reference evidence="1 2" key="1">
    <citation type="submission" date="2018-07" db="EMBL/GenBank/DDBJ databases">
        <title>Genomic Encyclopedia of Type Strains, Phase IV (KMG-IV): sequencing the most valuable type-strain genomes for metagenomic binning, comparative biology and taxonomic classification.</title>
        <authorList>
            <person name="Goeker M."/>
        </authorList>
    </citation>
    <scope>NUCLEOTIDE SEQUENCE [LARGE SCALE GENOMIC DNA]</scope>
    <source>
        <strain evidence="1 2">DSM 26407</strain>
    </source>
</reference>
<dbReference type="Gene3D" id="3.40.1730.10">
    <property type="entry name" value="pa0076 domain"/>
    <property type="match status" value="1"/>
</dbReference>
<dbReference type="PIRSF" id="PIRSF029287">
    <property type="entry name" value="UCP029287"/>
    <property type="match status" value="1"/>
</dbReference>